<evidence type="ECO:0000313" key="6">
    <source>
        <dbReference type="Proteomes" id="UP000800235"/>
    </source>
</evidence>
<reference evidence="5" key="1">
    <citation type="journal article" date="2020" name="Stud. Mycol.">
        <title>101 Dothideomycetes genomes: a test case for predicting lifestyles and emergence of pathogens.</title>
        <authorList>
            <person name="Haridas S."/>
            <person name="Albert R."/>
            <person name="Binder M."/>
            <person name="Bloem J."/>
            <person name="Labutti K."/>
            <person name="Salamov A."/>
            <person name="Andreopoulos B."/>
            <person name="Baker S."/>
            <person name="Barry K."/>
            <person name="Bills G."/>
            <person name="Bluhm B."/>
            <person name="Cannon C."/>
            <person name="Castanera R."/>
            <person name="Culley D."/>
            <person name="Daum C."/>
            <person name="Ezra D."/>
            <person name="Gonzalez J."/>
            <person name="Henrissat B."/>
            <person name="Kuo A."/>
            <person name="Liang C."/>
            <person name="Lipzen A."/>
            <person name="Lutzoni F."/>
            <person name="Magnuson J."/>
            <person name="Mondo S."/>
            <person name="Nolan M."/>
            <person name="Ohm R."/>
            <person name="Pangilinan J."/>
            <person name="Park H.-J."/>
            <person name="Ramirez L."/>
            <person name="Alfaro M."/>
            <person name="Sun H."/>
            <person name="Tritt A."/>
            <person name="Yoshinaga Y."/>
            <person name="Zwiers L.-H."/>
            <person name="Turgeon B."/>
            <person name="Goodwin S."/>
            <person name="Spatafora J."/>
            <person name="Crous P."/>
            <person name="Grigoriev I."/>
        </authorList>
    </citation>
    <scope>NUCLEOTIDE SEQUENCE</scope>
    <source>
        <strain evidence="5">CBS 130266</strain>
    </source>
</reference>
<organism evidence="5 6">
    <name type="scientific">Tothia fuscella</name>
    <dbReference type="NCBI Taxonomy" id="1048955"/>
    <lineage>
        <taxon>Eukaryota</taxon>
        <taxon>Fungi</taxon>
        <taxon>Dikarya</taxon>
        <taxon>Ascomycota</taxon>
        <taxon>Pezizomycotina</taxon>
        <taxon>Dothideomycetes</taxon>
        <taxon>Pleosporomycetidae</taxon>
        <taxon>Venturiales</taxon>
        <taxon>Cylindrosympodiaceae</taxon>
        <taxon>Tothia</taxon>
    </lineage>
</organism>
<keyword evidence="1" id="KW-0479">Metal-binding</keyword>
<keyword evidence="6" id="KW-1185">Reference proteome</keyword>
<evidence type="ECO:0000256" key="3">
    <source>
        <dbReference type="ARBA" id="ARBA00022833"/>
    </source>
</evidence>
<dbReference type="AlphaFoldDB" id="A0A9P4U259"/>
<keyword evidence="2" id="KW-0863">Zinc-finger</keyword>
<dbReference type="EMBL" id="MU007013">
    <property type="protein sequence ID" value="KAF2435424.1"/>
    <property type="molecule type" value="Genomic_DNA"/>
</dbReference>
<proteinExistence type="predicted"/>
<sequence>MNCDKTANSNIQCPKCSGYPFFDEDDRIVTYCSIECQNQHHRTHSVKCEQYQCCRALARAARLMQEAWLVLREHSFDHCFSNPTWDEQNRVLTLNMGRSYKLRRFDETWAWGNAQHRLLMLTVDSCTNAVQYSHNLVRALLQDICEDVESQIIELMVLIAPDQRPIETIEEVGKAPDHETYHHILQVTLDDKSLWAIDLSGAQYGHFDALLPWPQYEKYIAEDRIGVFADLQDPYEETGWDPLGRHLYYDVRHASLHYLR</sequence>
<dbReference type="Proteomes" id="UP000800235">
    <property type="component" value="Unassembled WGS sequence"/>
</dbReference>
<dbReference type="Pfam" id="PF01753">
    <property type="entry name" value="zf-MYND"/>
    <property type="match status" value="1"/>
</dbReference>
<dbReference type="InterPro" id="IPR002893">
    <property type="entry name" value="Znf_MYND"/>
</dbReference>
<protein>
    <recommendedName>
        <fullName evidence="4">MYND-type domain-containing protein</fullName>
    </recommendedName>
</protein>
<evidence type="ECO:0000313" key="5">
    <source>
        <dbReference type="EMBL" id="KAF2435424.1"/>
    </source>
</evidence>
<gene>
    <name evidence="5" type="ORF">EJ08DRAFT_337254</name>
</gene>
<evidence type="ECO:0000259" key="4">
    <source>
        <dbReference type="Pfam" id="PF01753"/>
    </source>
</evidence>
<feature type="domain" description="MYND-type" evidence="4">
    <location>
        <begin position="2"/>
        <end position="48"/>
    </location>
</feature>
<keyword evidence="3" id="KW-0862">Zinc</keyword>
<evidence type="ECO:0000256" key="2">
    <source>
        <dbReference type="ARBA" id="ARBA00022771"/>
    </source>
</evidence>
<comment type="caution">
    <text evidence="5">The sequence shown here is derived from an EMBL/GenBank/DDBJ whole genome shotgun (WGS) entry which is preliminary data.</text>
</comment>
<name>A0A9P4U259_9PEZI</name>
<evidence type="ECO:0000256" key="1">
    <source>
        <dbReference type="ARBA" id="ARBA00022723"/>
    </source>
</evidence>
<dbReference type="OrthoDB" id="432970at2759"/>
<dbReference type="GO" id="GO:0008270">
    <property type="term" value="F:zinc ion binding"/>
    <property type="evidence" value="ECO:0007669"/>
    <property type="project" value="UniProtKB-KW"/>
</dbReference>
<accession>A0A9P4U259</accession>